<comment type="caution">
    <text evidence="1">The sequence shown here is derived from an EMBL/GenBank/DDBJ whole genome shotgun (WGS) entry which is preliminary data.</text>
</comment>
<accession>A0ACC3NN05</accession>
<evidence type="ECO:0000313" key="1">
    <source>
        <dbReference type="EMBL" id="KAK3719027.1"/>
    </source>
</evidence>
<gene>
    <name evidence="1" type="ORF">LTR37_004590</name>
</gene>
<reference evidence="1" key="1">
    <citation type="submission" date="2023-07" db="EMBL/GenBank/DDBJ databases">
        <title>Black Yeasts Isolated from many extreme environments.</title>
        <authorList>
            <person name="Coleine C."/>
            <person name="Stajich J.E."/>
            <person name="Selbmann L."/>
        </authorList>
    </citation>
    <scope>NUCLEOTIDE SEQUENCE</scope>
    <source>
        <strain evidence="1">CCFEE 5714</strain>
    </source>
</reference>
<organism evidence="1 2">
    <name type="scientific">Vermiconidia calcicola</name>
    <dbReference type="NCBI Taxonomy" id="1690605"/>
    <lineage>
        <taxon>Eukaryota</taxon>
        <taxon>Fungi</taxon>
        <taxon>Dikarya</taxon>
        <taxon>Ascomycota</taxon>
        <taxon>Pezizomycotina</taxon>
        <taxon>Dothideomycetes</taxon>
        <taxon>Dothideomycetidae</taxon>
        <taxon>Mycosphaerellales</taxon>
        <taxon>Extremaceae</taxon>
        <taxon>Vermiconidia</taxon>
    </lineage>
</organism>
<protein>
    <submittedName>
        <fullName evidence="1">Uncharacterized protein</fullName>
    </submittedName>
</protein>
<name>A0ACC3NN05_9PEZI</name>
<proteinExistence type="predicted"/>
<evidence type="ECO:0000313" key="2">
    <source>
        <dbReference type="Proteomes" id="UP001281147"/>
    </source>
</evidence>
<dbReference type="Proteomes" id="UP001281147">
    <property type="component" value="Unassembled WGS sequence"/>
</dbReference>
<keyword evidence="2" id="KW-1185">Reference proteome</keyword>
<dbReference type="EMBL" id="JAUTXU010000028">
    <property type="protein sequence ID" value="KAK3719027.1"/>
    <property type="molecule type" value="Genomic_DNA"/>
</dbReference>
<sequence>MGRTTSHIAFMEPPWIKTSEPYSLELHYVKALYLQQQHRKCIMTCRDLLRDHAAKTLWNPLHQTFAEQLYDEALSTLPSPEDCLDAIDERYQVAAQMPAAGAKLESRDTSLQSLSHDGISRSFSPPMHIRNNSLPTRSPPIASPSTSASDFDDLESHESFDQIMTPNRFPKLQRDFSSMHLLQPPQRPISHSLMRPVRMGSPAKPYHFPPRPLEGSSLDQQRSNLPKLDTAPNGSPVRKQLRTASEQASPVEDLVSPLGSEGDSVESDASTISPISPATPIPEAQFMQTSSETDLETAYFYGVEYHLQAMRTQLNSHIKLLQDAKQKTLDIQTERSAARAAPGMGGRVISLNGASGATSKQLPQSRSYWSFQPQDLKAAEKFKRIEDGRNRGWSRRRFEPLRYRELAEAALAEL</sequence>